<accession>A0A8S5L831</accession>
<keyword evidence="1" id="KW-1133">Transmembrane helix</keyword>
<reference evidence="2" key="1">
    <citation type="journal article" date="2021" name="Proc. Natl. Acad. Sci. U.S.A.">
        <title>A Catalog of Tens of Thousands of Viruses from Human Metagenomes Reveals Hidden Associations with Chronic Diseases.</title>
        <authorList>
            <person name="Tisza M.J."/>
            <person name="Buck C.B."/>
        </authorList>
    </citation>
    <scope>NUCLEOTIDE SEQUENCE</scope>
    <source>
        <strain evidence="2">CtDmQ3</strain>
    </source>
</reference>
<keyword evidence="1" id="KW-0472">Membrane</keyword>
<dbReference type="EMBL" id="BK014653">
    <property type="protein sequence ID" value="DAD66061.1"/>
    <property type="molecule type" value="Genomic_DNA"/>
</dbReference>
<organism evidence="2">
    <name type="scientific">Siphoviridae sp. ctDmQ3</name>
    <dbReference type="NCBI Taxonomy" id="2823570"/>
    <lineage>
        <taxon>Viruses</taxon>
        <taxon>Duplodnaviria</taxon>
        <taxon>Heunggongvirae</taxon>
        <taxon>Uroviricota</taxon>
        <taxon>Caudoviricetes</taxon>
    </lineage>
</organism>
<name>A0A8S5L831_9CAUD</name>
<proteinExistence type="predicted"/>
<evidence type="ECO:0000313" key="2">
    <source>
        <dbReference type="EMBL" id="DAD66061.1"/>
    </source>
</evidence>
<sequence>MLGMKGIYRINPALLGGICGGITGIILYGLYLLLCWKS</sequence>
<protein>
    <submittedName>
        <fullName evidence="2">Cell-membrane associated Mucin15</fullName>
    </submittedName>
</protein>
<evidence type="ECO:0000256" key="1">
    <source>
        <dbReference type="SAM" id="Phobius"/>
    </source>
</evidence>
<keyword evidence="1" id="KW-0812">Transmembrane</keyword>
<feature type="transmembrane region" description="Helical" evidence="1">
    <location>
        <begin position="12"/>
        <end position="34"/>
    </location>
</feature>